<proteinExistence type="predicted"/>
<keyword evidence="1" id="KW-0732">Signal</keyword>
<gene>
    <name evidence="2" type="ORF">GCM10023189_16700</name>
</gene>
<accession>A0ABP8MM41</accession>
<name>A0ABP8MM41_9BACT</name>
<dbReference type="EMBL" id="BAABHD010000022">
    <property type="protein sequence ID" value="GAA4452772.1"/>
    <property type="molecule type" value="Genomic_DNA"/>
</dbReference>
<evidence type="ECO:0000313" key="2">
    <source>
        <dbReference type="EMBL" id="GAA4452772.1"/>
    </source>
</evidence>
<feature type="signal peptide" evidence="1">
    <location>
        <begin position="1"/>
        <end position="18"/>
    </location>
</feature>
<evidence type="ECO:0000256" key="1">
    <source>
        <dbReference type="SAM" id="SignalP"/>
    </source>
</evidence>
<dbReference type="Proteomes" id="UP001501175">
    <property type="component" value="Unassembled WGS sequence"/>
</dbReference>
<dbReference type="RefSeq" id="WP_345242470.1">
    <property type="nucleotide sequence ID" value="NZ_BAABHD010000022.1"/>
</dbReference>
<keyword evidence="3" id="KW-1185">Reference proteome</keyword>
<evidence type="ECO:0000313" key="3">
    <source>
        <dbReference type="Proteomes" id="UP001501175"/>
    </source>
</evidence>
<evidence type="ECO:0008006" key="4">
    <source>
        <dbReference type="Google" id="ProtNLM"/>
    </source>
</evidence>
<organism evidence="2 3">
    <name type="scientific">Nibrella saemangeumensis</name>
    <dbReference type="NCBI Taxonomy" id="1084526"/>
    <lineage>
        <taxon>Bacteria</taxon>
        <taxon>Pseudomonadati</taxon>
        <taxon>Bacteroidota</taxon>
        <taxon>Cytophagia</taxon>
        <taxon>Cytophagales</taxon>
        <taxon>Spirosomataceae</taxon>
        <taxon>Nibrella</taxon>
    </lineage>
</organism>
<sequence>MKIYLLPLLLVCSGLAKGQTTPVITEQADSLADNSFALLKHRHNIVKINPLSLALVQVSVFYERALSPRLSVVVGYGQGSNTRDFGRQTELGGGTYRRGTLELRRYFSNQGLKGFYIGPYMRFLRITEFDYVYDQQRQVVKNSNGTVQTVYRHANVWVTGVLGGYQVHAGRFTVDTFLGLQHQSLVGTLRRGNQFVEALTAEGIVARFGLTCGFNF</sequence>
<comment type="caution">
    <text evidence="2">The sequence shown here is derived from an EMBL/GenBank/DDBJ whole genome shotgun (WGS) entry which is preliminary data.</text>
</comment>
<protein>
    <recommendedName>
        <fullName evidence="4">DUF3575 domain-containing protein</fullName>
    </recommendedName>
</protein>
<reference evidence="3" key="1">
    <citation type="journal article" date="2019" name="Int. J. Syst. Evol. Microbiol.">
        <title>The Global Catalogue of Microorganisms (GCM) 10K type strain sequencing project: providing services to taxonomists for standard genome sequencing and annotation.</title>
        <authorList>
            <consortium name="The Broad Institute Genomics Platform"/>
            <consortium name="The Broad Institute Genome Sequencing Center for Infectious Disease"/>
            <person name="Wu L."/>
            <person name="Ma J."/>
        </authorList>
    </citation>
    <scope>NUCLEOTIDE SEQUENCE [LARGE SCALE GENOMIC DNA]</scope>
    <source>
        <strain evidence="3">JCM 17927</strain>
    </source>
</reference>
<feature type="chain" id="PRO_5045589537" description="DUF3575 domain-containing protein" evidence="1">
    <location>
        <begin position="19"/>
        <end position="216"/>
    </location>
</feature>